<sequence length="100" mass="11469">MSLMVSPCLEFLIGLIAEDVSPLVKSDEKTNSQRCICKSVRQQQLKHVNYRQCLFNVNLRPSLRQNRQRERPLFFDAAKQSALFALDDKRLLEDGATSLS</sequence>
<evidence type="ECO:0000313" key="1">
    <source>
        <dbReference type="EMBL" id="GBL62604.1"/>
    </source>
</evidence>
<gene>
    <name evidence="1" type="ORF">AVEN_187214_1</name>
</gene>
<dbReference type="Proteomes" id="UP000499080">
    <property type="component" value="Unassembled WGS sequence"/>
</dbReference>
<protein>
    <submittedName>
        <fullName evidence="1">Uncharacterized protein</fullName>
    </submittedName>
</protein>
<name>A0A4Y1ZQ76_ARAVE</name>
<accession>A0A4Y1ZQ76</accession>
<proteinExistence type="predicted"/>
<dbReference type="EMBL" id="BGPR01076788">
    <property type="protein sequence ID" value="GBL62604.1"/>
    <property type="molecule type" value="Genomic_DNA"/>
</dbReference>
<comment type="caution">
    <text evidence="1">The sequence shown here is derived from an EMBL/GenBank/DDBJ whole genome shotgun (WGS) entry which is preliminary data.</text>
</comment>
<dbReference type="AlphaFoldDB" id="A0A4Y1ZQ76"/>
<reference evidence="1 2" key="1">
    <citation type="journal article" date="2019" name="Sci. Rep.">
        <title>Orb-weaving spider Araneus ventricosus genome elucidates the spidroin gene catalogue.</title>
        <authorList>
            <person name="Kono N."/>
            <person name="Nakamura H."/>
            <person name="Ohtoshi R."/>
            <person name="Moran D.A.P."/>
            <person name="Shinohara A."/>
            <person name="Yoshida Y."/>
            <person name="Fujiwara M."/>
            <person name="Mori M."/>
            <person name="Tomita M."/>
            <person name="Arakawa K."/>
        </authorList>
    </citation>
    <scope>NUCLEOTIDE SEQUENCE [LARGE SCALE GENOMIC DNA]</scope>
</reference>
<evidence type="ECO:0000313" key="2">
    <source>
        <dbReference type="Proteomes" id="UP000499080"/>
    </source>
</evidence>
<organism evidence="1 2">
    <name type="scientific">Araneus ventricosus</name>
    <name type="common">Orbweaver spider</name>
    <name type="synonym">Epeira ventricosa</name>
    <dbReference type="NCBI Taxonomy" id="182803"/>
    <lineage>
        <taxon>Eukaryota</taxon>
        <taxon>Metazoa</taxon>
        <taxon>Ecdysozoa</taxon>
        <taxon>Arthropoda</taxon>
        <taxon>Chelicerata</taxon>
        <taxon>Arachnida</taxon>
        <taxon>Araneae</taxon>
        <taxon>Araneomorphae</taxon>
        <taxon>Entelegynae</taxon>
        <taxon>Araneoidea</taxon>
        <taxon>Araneidae</taxon>
        <taxon>Araneus</taxon>
    </lineage>
</organism>
<keyword evidence="2" id="KW-1185">Reference proteome</keyword>